<protein>
    <submittedName>
        <fullName evidence="1">Uncharacterized protein</fullName>
    </submittedName>
</protein>
<keyword evidence="2" id="KW-1185">Reference proteome</keyword>
<dbReference type="AlphaFoldDB" id="A0AAV4W5S0"/>
<evidence type="ECO:0000313" key="1">
    <source>
        <dbReference type="EMBL" id="GIY77559.1"/>
    </source>
</evidence>
<accession>A0AAV4W5S0</accession>
<evidence type="ECO:0000313" key="2">
    <source>
        <dbReference type="Proteomes" id="UP001054945"/>
    </source>
</evidence>
<organism evidence="1 2">
    <name type="scientific">Caerostris extrusa</name>
    <name type="common">Bark spider</name>
    <name type="synonym">Caerostris bankana</name>
    <dbReference type="NCBI Taxonomy" id="172846"/>
    <lineage>
        <taxon>Eukaryota</taxon>
        <taxon>Metazoa</taxon>
        <taxon>Ecdysozoa</taxon>
        <taxon>Arthropoda</taxon>
        <taxon>Chelicerata</taxon>
        <taxon>Arachnida</taxon>
        <taxon>Araneae</taxon>
        <taxon>Araneomorphae</taxon>
        <taxon>Entelegynae</taxon>
        <taxon>Araneoidea</taxon>
        <taxon>Araneidae</taxon>
        <taxon>Caerostris</taxon>
    </lineage>
</organism>
<dbReference type="EMBL" id="BPLR01015642">
    <property type="protein sequence ID" value="GIY77559.1"/>
    <property type="molecule type" value="Genomic_DNA"/>
</dbReference>
<name>A0AAV4W5S0_CAEEX</name>
<dbReference type="Proteomes" id="UP001054945">
    <property type="component" value="Unassembled WGS sequence"/>
</dbReference>
<comment type="caution">
    <text evidence="1">The sequence shown here is derived from an EMBL/GenBank/DDBJ whole genome shotgun (WGS) entry which is preliminary data.</text>
</comment>
<sequence>MIQKWKVNGDCHNVPRVGRHTRLGDRDLSVLSREIRKNLTHSMAFILHEIRDLSMAHILHEFQQASESISINTIRKKHNCLNFMVVLPPISLNLTALFC</sequence>
<reference evidence="1 2" key="1">
    <citation type="submission" date="2021-06" db="EMBL/GenBank/DDBJ databases">
        <title>Caerostris extrusa draft genome.</title>
        <authorList>
            <person name="Kono N."/>
            <person name="Arakawa K."/>
        </authorList>
    </citation>
    <scope>NUCLEOTIDE SEQUENCE [LARGE SCALE GENOMIC DNA]</scope>
</reference>
<gene>
    <name evidence="1" type="ORF">CEXT_198091</name>
</gene>
<proteinExistence type="predicted"/>